<sequence>MGRISKVDCLPFEVRNRVIKLIRTLSHGEALKAVNKLIEEQGLPDSSKLTKSSLSRYRVDRLHM</sequence>
<accession>A0AAV5NTI3</accession>
<dbReference type="Proteomes" id="UP001156690">
    <property type="component" value="Unassembled WGS sequence"/>
</dbReference>
<reference evidence="2" key="1">
    <citation type="journal article" date="2019" name="Int. J. Syst. Evol. Microbiol.">
        <title>The Global Catalogue of Microorganisms (GCM) 10K type strain sequencing project: providing services to taxonomists for standard genome sequencing and annotation.</title>
        <authorList>
            <consortium name="The Broad Institute Genomics Platform"/>
            <consortium name="The Broad Institute Genome Sequencing Center for Infectious Disease"/>
            <person name="Wu L."/>
            <person name="Ma J."/>
        </authorList>
    </citation>
    <scope>NUCLEOTIDE SEQUENCE [LARGE SCALE GENOMIC DNA]</scope>
    <source>
        <strain evidence="2">NBRC 15640</strain>
    </source>
</reference>
<evidence type="ECO:0000313" key="1">
    <source>
        <dbReference type="EMBL" id="GLQ73538.1"/>
    </source>
</evidence>
<dbReference type="AlphaFoldDB" id="A0AAV5NTI3"/>
<comment type="caution">
    <text evidence="1">The sequence shown here is derived from an EMBL/GenBank/DDBJ whole genome shotgun (WGS) entry which is preliminary data.</text>
</comment>
<gene>
    <name evidence="1" type="ORF">GCM10007932_28980</name>
</gene>
<protein>
    <submittedName>
        <fullName evidence="1">Uncharacterized protein</fullName>
    </submittedName>
</protein>
<keyword evidence="2" id="KW-1185">Reference proteome</keyword>
<evidence type="ECO:0000313" key="2">
    <source>
        <dbReference type="Proteomes" id="UP001156690"/>
    </source>
</evidence>
<name>A0AAV5NTI3_9VIBR</name>
<organism evidence="1 2">
    <name type="scientific">Vibrio penaeicida</name>
    <dbReference type="NCBI Taxonomy" id="104609"/>
    <lineage>
        <taxon>Bacteria</taxon>
        <taxon>Pseudomonadati</taxon>
        <taxon>Pseudomonadota</taxon>
        <taxon>Gammaproteobacteria</taxon>
        <taxon>Vibrionales</taxon>
        <taxon>Vibrionaceae</taxon>
        <taxon>Vibrio</taxon>
    </lineage>
</organism>
<proteinExistence type="predicted"/>
<dbReference type="EMBL" id="BSNX01000034">
    <property type="protein sequence ID" value="GLQ73538.1"/>
    <property type="molecule type" value="Genomic_DNA"/>
</dbReference>